<comment type="caution">
    <text evidence="1">The sequence shown here is derived from an EMBL/GenBank/DDBJ whole genome shotgun (WGS) entry which is preliminary data.</text>
</comment>
<sequence>MGGRLSNLLYETDRQVRQATRRTKSRVREWEASTFNTFQAFAYLPYESDDECLPKEFQSRILYYETRLDRHRRPFDVTIDVNTQVDLSPFFGAESHFVMKKFEFMESSWIAVRARDRTLRPIAQRAIVFDIMRRAYTGHWNTGCDGVMGQHGDTITNGRGQDYTPMEGPRHIIVIQGVRSQELWVCHRLAEPLGANAPPQKLLTSRSLSMVPESQLSSGVEPKECSKPRSRSLATALSDIINATHRRDTEKIEPVPWIPMLRGMVELVDDIKEKCQSASMRAKRLSSALRDADISRALSDHIMTTVRKSSWDGTNWKAAQQTYR</sequence>
<accession>A0A7J6N162</accession>
<dbReference type="AlphaFoldDB" id="A0A7J6N162"/>
<gene>
    <name evidence="1" type="ORF">FOL47_000550</name>
</gene>
<dbReference type="EMBL" id="JAAPAO010000011">
    <property type="protein sequence ID" value="KAF4677595.1"/>
    <property type="molecule type" value="Genomic_DNA"/>
</dbReference>
<organism evidence="1 2">
    <name type="scientific">Perkinsus chesapeaki</name>
    <name type="common">Clam parasite</name>
    <name type="synonym">Perkinsus andrewsi</name>
    <dbReference type="NCBI Taxonomy" id="330153"/>
    <lineage>
        <taxon>Eukaryota</taxon>
        <taxon>Sar</taxon>
        <taxon>Alveolata</taxon>
        <taxon>Perkinsozoa</taxon>
        <taxon>Perkinsea</taxon>
        <taxon>Perkinsida</taxon>
        <taxon>Perkinsidae</taxon>
        <taxon>Perkinsus</taxon>
    </lineage>
</organism>
<protein>
    <submittedName>
        <fullName evidence="1">Uncharacterized protein</fullName>
    </submittedName>
</protein>
<keyword evidence="2" id="KW-1185">Reference proteome</keyword>
<dbReference type="OrthoDB" id="10358203at2759"/>
<evidence type="ECO:0000313" key="1">
    <source>
        <dbReference type="EMBL" id="KAF4677595.1"/>
    </source>
</evidence>
<dbReference type="Proteomes" id="UP000591131">
    <property type="component" value="Unassembled WGS sequence"/>
</dbReference>
<proteinExistence type="predicted"/>
<reference evidence="1 2" key="1">
    <citation type="submission" date="2020-04" db="EMBL/GenBank/DDBJ databases">
        <title>Perkinsus chesapeaki whole genome sequence.</title>
        <authorList>
            <person name="Bogema D.R."/>
        </authorList>
    </citation>
    <scope>NUCLEOTIDE SEQUENCE [LARGE SCALE GENOMIC DNA]</scope>
    <source>
        <strain evidence="1">ATCC PRA-425</strain>
    </source>
</reference>
<name>A0A7J6N162_PERCH</name>
<evidence type="ECO:0000313" key="2">
    <source>
        <dbReference type="Proteomes" id="UP000591131"/>
    </source>
</evidence>